<accession>A0ABR6Z3A0</accession>
<sequence>MTRRRKLTDDQVRQIRSTHATYKHGRGYGALAQVYGVAASTIRDVVQYATYINVKSVTTKSKAQAVAPARASDQLTKIGFR</sequence>
<dbReference type="RefSeq" id="WP_186951465.1">
    <property type="nucleotide sequence ID" value="NZ_JACOFX010000001.1"/>
</dbReference>
<dbReference type="Gene3D" id="1.10.10.60">
    <property type="entry name" value="Homeodomain-like"/>
    <property type="match status" value="1"/>
</dbReference>
<dbReference type="EMBL" id="JACOFX010000001">
    <property type="protein sequence ID" value="MBC3906228.1"/>
    <property type="molecule type" value="Genomic_DNA"/>
</dbReference>
<evidence type="ECO:0008006" key="3">
    <source>
        <dbReference type="Google" id="ProtNLM"/>
    </source>
</evidence>
<organism evidence="1 2">
    <name type="scientific">Undibacterium umbellatum</name>
    <dbReference type="NCBI Taxonomy" id="2762300"/>
    <lineage>
        <taxon>Bacteria</taxon>
        <taxon>Pseudomonadati</taxon>
        <taxon>Pseudomonadota</taxon>
        <taxon>Betaproteobacteria</taxon>
        <taxon>Burkholderiales</taxon>
        <taxon>Oxalobacteraceae</taxon>
        <taxon>Undibacterium</taxon>
    </lineage>
</organism>
<name>A0ABR6Z3A0_9BURK</name>
<keyword evidence="2" id="KW-1185">Reference proteome</keyword>
<gene>
    <name evidence="1" type="ORF">H8L47_01470</name>
</gene>
<reference evidence="1 2" key="1">
    <citation type="submission" date="2020-08" db="EMBL/GenBank/DDBJ databases">
        <title>Novel species isolated from subtropical streams in China.</title>
        <authorList>
            <person name="Lu H."/>
        </authorList>
    </citation>
    <scope>NUCLEOTIDE SEQUENCE [LARGE SCALE GENOMIC DNA]</scope>
    <source>
        <strain evidence="1 2">NL8W</strain>
    </source>
</reference>
<protein>
    <recommendedName>
        <fullName evidence="3">Transposase</fullName>
    </recommendedName>
</protein>
<dbReference type="Proteomes" id="UP000646911">
    <property type="component" value="Unassembled WGS sequence"/>
</dbReference>
<proteinExistence type="predicted"/>
<comment type="caution">
    <text evidence="1">The sequence shown here is derived from an EMBL/GenBank/DDBJ whole genome shotgun (WGS) entry which is preliminary data.</text>
</comment>
<evidence type="ECO:0000313" key="2">
    <source>
        <dbReference type="Proteomes" id="UP000646911"/>
    </source>
</evidence>
<evidence type="ECO:0000313" key="1">
    <source>
        <dbReference type="EMBL" id="MBC3906228.1"/>
    </source>
</evidence>